<comment type="similarity">
    <text evidence="3">Belongs to the Maf family. YhdE subfamily.</text>
</comment>
<comment type="catalytic activity">
    <reaction evidence="3">
        <text>dTTP + H2O = dTMP + diphosphate + H(+)</text>
        <dbReference type="Rhea" id="RHEA:28534"/>
        <dbReference type="ChEBI" id="CHEBI:15377"/>
        <dbReference type="ChEBI" id="CHEBI:15378"/>
        <dbReference type="ChEBI" id="CHEBI:33019"/>
        <dbReference type="ChEBI" id="CHEBI:37568"/>
        <dbReference type="ChEBI" id="CHEBI:63528"/>
        <dbReference type="EC" id="3.6.1.9"/>
    </reaction>
</comment>
<dbReference type="CDD" id="cd00555">
    <property type="entry name" value="Maf"/>
    <property type="match status" value="1"/>
</dbReference>
<name>A0A1S8TDN1_9CLOT</name>
<dbReference type="InterPro" id="IPR003697">
    <property type="entry name" value="Maf-like"/>
</dbReference>
<evidence type="ECO:0000256" key="2">
    <source>
        <dbReference type="ARBA" id="ARBA00022801"/>
    </source>
</evidence>
<comment type="caution">
    <text evidence="3">Lacks conserved residue(s) required for the propagation of feature annotation.</text>
</comment>
<keyword evidence="3" id="KW-0963">Cytoplasm</keyword>
<keyword evidence="3" id="KW-0546">Nucleotide metabolism</keyword>
<organism evidence="4 5">
    <name type="scientific">Clostridium puniceum</name>
    <dbReference type="NCBI Taxonomy" id="29367"/>
    <lineage>
        <taxon>Bacteria</taxon>
        <taxon>Bacillati</taxon>
        <taxon>Bacillota</taxon>
        <taxon>Clostridia</taxon>
        <taxon>Eubacteriales</taxon>
        <taxon>Clostridiaceae</taxon>
        <taxon>Clostridium</taxon>
    </lineage>
</organism>
<dbReference type="EMBL" id="LZZM01000181">
    <property type="protein sequence ID" value="OOM75729.1"/>
    <property type="molecule type" value="Genomic_DNA"/>
</dbReference>
<evidence type="ECO:0000256" key="1">
    <source>
        <dbReference type="ARBA" id="ARBA00001968"/>
    </source>
</evidence>
<dbReference type="HAMAP" id="MF_00528">
    <property type="entry name" value="Maf"/>
    <property type="match status" value="1"/>
</dbReference>
<accession>A0A1S8TDN1</accession>
<dbReference type="NCBIfam" id="TIGR00172">
    <property type="entry name" value="maf"/>
    <property type="match status" value="1"/>
</dbReference>
<dbReference type="Pfam" id="PF02545">
    <property type="entry name" value="Maf"/>
    <property type="match status" value="1"/>
</dbReference>
<dbReference type="AlphaFoldDB" id="A0A1S8TDN1"/>
<keyword evidence="5" id="KW-1185">Reference proteome</keyword>
<dbReference type="EC" id="3.6.1.9" evidence="3"/>
<feature type="site" description="Important for substrate specificity" evidence="3">
    <location>
        <position position="155"/>
    </location>
</feature>
<comment type="cofactor">
    <cofactor evidence="1 3">
        <name>a divalent metal cation</name>
        <dbReference type="ChEBI" id="CHEBI:60240"/>
    </cofactor>
</comment>
<comment type="caution">
    <text evidence="4">The sequence shown here is derived from an EMBL/GenBank/DDBJ whole genome shotgun (WGS) entry which is preliminary data.</text>
</comment>
<feature type="site" description="Important for substrate specificity" evidence="3">
    <location>
        <position position="11"/>
    </location>
</feature>
<sequence length="188" mass="21013">MKIVLASASQRRQELLFRLVKDFDIIVSDFDESKVPFEGSIDKYVKDVALGKALDVQRKMNEDSIIISADTIVTLEDKILGKPKDEEDAFNIIKSLQGRIHLVYSGIVVINTVKDVIIKESLATEVSFSEISDDEIHEYIKTGEPLDKAGAYGIQGIGGIFVKEIKGCYYNVVGLPLNKLKFMLEEVQ</sequence>
<comment type="catalytic activity">
    <reaction evidence="3">
        <text>UTP + H2O = UMP + diphosphate + H(+)</text>
        <dbReference type="Rhea" id="RHEA:29395"/>
        <dbReference type="ChEBI" id="CHEBI:15377"/>
        <dbReference type="ChEBI" id="CHEBI:15378"/>
        <dbReference type="ChEBI" id="CHEBI:33019"/>
        <dbReference type="ChEBI" id="CHEBI:46398"/>
        <dbReference type="ChEBI" id="CHEBI:57865"/>
        <dbReference type="EC" id="3.6.1.9"/>
    </reaction>
</comment>
<reference evidence="4 5" key="1">
    <citation type="submission" date="2016-05" db="EMBL/GenBank/DDBJ databases">
        <title>Microbial solvent formation.</title>
        <authorList>
            <person name="Poehlein A."/>
            <person name="Montoya Solano J.D."/>
            <person name="Flitsch S."/>
            <person name="Krabben P."/>
            <person name="Duerre P."/>
            <person name="Daniel R."/>
        </authorList>
    </citation>
    <scope>NUCLEOTIDE SEQUENCE [LARGE SCALE GENOMIC DNA]</scope>
    <source>
        <strain evidence="4 5">DSM 2619</strain>
    </source>
</reference>
<comment type="function">
    <text evidence="3">Nucleoside triphosphate pyrophosphatase that hydrolyzes dTTP and UTP. May have a dual role in cell division arrest and in preventing the incorporation of modified nucleotides into cellular nucleic acids.</text>
</comment>
<comment type="subcellular location">
    <subcellularLocation>
        <location evidence="3">Cytoplasm</location>
    </subcellularLocation>
</comment>
<dbReference type="GO" id="GO:0036218">
    <property type="term" value="F:dTTP diphosphatase activity"/>
    <property type="evidence" value="ECO:0007669"/>
    <property type="project" value="RHEA"/>
</dbReference>
<dbReference type="GO" id="GO:0036221">
    <property type="term" value="F:UTP diphosphatase activity"/>
    <property type="evidence" value="ECO:0007669"/>
    <property type="project" value="RHEA"/>
</dbReference>
<dbReference type="Proteomes" id="UP000190890">
    <property type="component" value="Unassembled WGS sequence"/>
</dbReference>
<protein>
    <recommendedName>
        <fullName evidence="3">dTTP/UTP pyrophosphatase</fullName>
        <shortName evidence="3">dTTPase/UTPase</shortName>
        <ecNumber evidence="3">3.6.1.9</ecNumber>
    </recommendedName>
    <alternativeName>
        <fullName evidence="3">Nucleoside triphosphate pyrophosphatase</fullName>
    </alternativeName>
    <alternativeName>
        <fullName evidence="3">Nucleotide pyrophosphatase</fullName>
        <shortName evidence="3">Nucleotide PPase</shortName>
    </alternativeName>
</protein>
<dbReference type="NCBIfam" id="NF000867">
    <property type="entry name" value="PRK00078.1"/>
    <property type="match status" value="1"/>
</dbReference>
<evidence type="ECO:0000313" key="4">
    <source>
        <dbReference type="EMBL" id="OOM75729.1"/>
    </source>
</evidence>
<dbReference type="Gene3D" id="3.90.950.10">
    <property type="match status" value="1"/>
</dbReference>
<dbReference type="STRING" id="29367.CLPUN_30840"/>
<evidence type="ECO:0000313" key="5">
    <source>
        <dbReference type="Proteomes" id="UP000190890"/>
    </source>
</evidence>
<dbReference type="RefSeq" id="WP_077848155.1">
    <property type="nucleotide sequence ID" value="NZ_LZZM01000181.1"/>
</dbReference>
<dbReference type="GO" id="GO:0009117">
    <property type="term" value="P:nucleotide metabolic process"/>
    <property type="evidence" value="ECO:0007669"/>
    <property type="project" value="UniProtKB-KW"/>
</dbReference>
<feature type="site" description="Important for substrate specificity" evidence="3">
    <location>
        <position position="71"/>
    </location>
</feature>
<gene>
    <name evidence="4" type="primary">yhdE</name>
    <name evidence="4" type="ORF">CLPUN_30840</name>
</gene>
<dbReference type="PANTHER" id="PTHR43213:SF5">
    <property type="entry name" value="BIFUNCTIONAL DTTP_UTP PYROPHOSPHATASE_METHYLTRANSFERASE PROTEIN-RELATED"/>
    <property type="match status" value="1"/>
</dbReference>
<keyword evidence="2 3" id="KW-0378">Hydrolase</keyword>
<feature type="active site" description="Proton acceptor" evidence="3">
    <location>
        <position position="70"/>
    </location>
</feature>
<dbReference type="PANTHER" id="PTHR43213">
    <property type="entry name" value="BIFUNCTIONAL DTTP/UTP PYROPHOSPHATASE/METHYLTRANSFERASE PROTEIN-RELATED"/>
    <property type="match status" value="1"/>
</dbReference>
<dbReference type="InterPro" id="IPR029001">
    <property type="entry name" value="ITPase-like_fam"/>
</dbReference>
<evidence type="ECO:0000256" key="3">
    <source>
        <dbReference type="HAMAP-Rule" id="MF_00528"/>
    </source>
</evidence>
<proteinExistence type="inferred from homology"/>
<dbReference type="OrthoDB" id="9807767at2"/>
<dbReference type="SUPFAM" id="SSF52972">
    <property type="entry name" value="ITPase-like"/>
    <property type="match status" value="1"/>
</dbReference>
<dbReference type="PIRSF" id="PIRSF006305">
    <property type="entry name" value="Maf"/>
    <property type="match status" value="1"/>
</dbReference>
<dbReference type="GO" id="GO:0005737">
    <property type="term" value="C:cytoplasm"/>
    <property type="evidence" value="ECO:0007669"/>
    <property type="project" value="UniProtKB-SubCell"/>
</dbReference>